<dbReference type="EMBL" id="CAJNOI010000920">
    <property type="protein sequence ID" value="CAF1362410.1"/>
    <property type="molecule type" value="Genomic_DNA"/>
</dbReference>
<comment type="caution">
    <text evidence="1">The sequence shown here is derived from an EMBL/GenBank/DDBJ whole genome shotgun (WGS) entry which is preliminary data.</text>
</comment>
<evidence type="ECO:0000313" key="2">
    <source>
        <dbReference type="EMBL" id="CAF1600575.1"/>
    </source>
</evidence>
<evidence type="ECO:0000313" key="3">
    <source>
        <dbReference type="Proteomes" id="UP000663832"/>
    </source>
</evidence>
<organism evidence="1 4">
    <name type="scientific">Adineta steineri</name>
    <dbReference type="NCBI Taxonomy" id="433720"/>
    <lineage>
        <taxon>Eukaryota</taxon>
        <taxon>Metazoa</taxon>
        <taxon>Spiralia</taxon>
        <taxon>Gnathifera</taxon>
        <taxon>Rotifera</taxon>
        <taxon>Eurotatoria</taxon>
        <taxon>Bdelloidea</taxon>
        <taxon>Adinetida</taxon>
        <taxon>Adinetidae</taxon>
        <taxon>Adineta</taxon>
    </lineage>
</organism>
<name>A0A815I2P6_9BILA</name>
<dbReference type="Proteomes" id="UP000663877">
    <property type="component" value="Unassembled WGS sequence"/>
</dbReference>
<evidence type="ECO:0000313" key="1">
    <source>
        <dbReference type="EMBL" id="CAF1362410.1"/>
    </source>
</evidence>
<dbReference type="AlphaFoldDB" id="A0A815I2P6"/>
<accession>A0A815I2P6</accession>
<protein>
    <submittedName>
        <fullName evidence="1">Uncharacterized protein</fullName>
    </submittedName>
</protein>
<dbReference type="EMBL" id="CAJNOM010001266">
    <property type="protein sequence ID" value="CAF1600575.1"/>
    <property type="molecule type" value="Genomic_DNA"/>
</dbReference>
<reference evidence="1" key="1">
    <citation type="submission" date="2021-02" db="EMBL/GenBank/DDBJ databases">
        <authorList>
            <person name="Nowell W R."/>
        </authorList>
    </citation>
    <scope>NUCLEOTIDE SEQUENCE</scope>
</reference>
<proteinExistence type="predicted"/>
<keyword evidence="3" id="KW-1185">Reference proteome</keyword>
<evidence type="ECO:0000313" key="4">
    <source>
        <dbReference type="Proteomes" id="UP000663877"/>
    </source>
</evidence>
<dbReference type="Proteomes" id="UP000663832">
    <property type="component" value="Unassembled WGS sequence"/>
</dbReference>
<gene>
    <name evidence="1" type="ORF">BJG266_LOCUS35570</name>
    <name evidence="2" type="ORF">QVE165_LOCUS52591</name>
</gene>
<sequence length="85" mass="10048">MWCLIEYNKEKPKISFPFYSCYIDLLCRLCYTIQTVDGHCCTVAESVLDPSKVELFSSIIYYELVSFKTSHLIRFDDEIKSFIKQ</sequence>